<evidence type="ECO:0000313" key="4">
    <source>
        <dbReference type="Proteomes" id="UP000002051"/>
    </source>
</evidence>
<sequence>MIPTILLVHHRFWSLHLTLVLKVKEEGQKSKDLQTRKMIFSFLLNLWWLLIISLIGIGIG</sequence>
<name>A0A072VU11_MEDTR</name>
<reference evidence="2 4" key="2">
    <citation type="journal article" date="2014" name="BMC Genomics">
        <title>An improved genome release (version Mt4.0) for the model legume Medicago truncatula.</title>
        <authorList>
            <person name="Tang H."/>
            <person name="Krishnakumar V."/>
            <person name="Bidwell S."/>
            <person name="Rosen B."/>
            <person name="Chan A."/>
            <person name="Zhou S."/>
            <person name="Gentzbittel L."/>
            <person name="Childs K.L."/>
            <person name="Yandell M."/>
            <person name="Gundlach H."/>
            <person name="Mayer K.F."/>
            <person name="Schwartz D.C."/>
            <person name="Town C.D."/>
        </authorList>
    </citation>
    <scope>GENOME REANNOTATION</scope>
    <source>
        <strain evidence="2">A17</strain>
        <strain evidence="3 4">cv. Jemalong A17</strain>
    </source>
</reference>
<dbReference type="AlphaFoldDB" id="A0A072VU11"/>
<keyword evidence="4" id="KW-1185">Reference proteome</keyword>
<keyword evidence="1 2" id="KW-0812">Transmembrane</keyword>
<proteinExistence type="predicted"/>
<gene>
    <name evidence="2" type="ordered locus">MTR_1g052785</name>
</gene>
<keyword evidence="1" id="KW-1133">Transmembrane helix</keyword>
<dbReference type="HOGENOM" id="CLU_2945131_0_0_1"/>
<keyword evidence="1" id="KW-0472">Membrane</keyword>
<organism evidence="2 4">
    <name type="scientific">Medicago truncatula</name>
    <name type="common">Barrel medic</name>
    <name type="synonym">Medicago tribuloides</name>
    <dbReference type="NCBI Taxonomy" id="3880"/>
    <lineage>
        <taxon>Eukaryota</taxon>
        <taxon>Viridiplantae</taxon>
        <taxon>Streptophyta</taxon>
        <taxon>Embryophyta</taxon>
        <taxon>Tracheophyta</taxon>
        <taxon>Spermatophyta</taxon>
        <taxon>Magnoliopsida</taxon>
        <taxon>eudicotyledons</taxon>
        <taxon>Gunneridae</taxon>
        <taxon>Pentapetalae</taxon>
        <taxon>rosids</taxon>
        <taxon>fabids</taxon>
        <taxon>Fabales</taxon>
        <taxon>Fabaceae</taxon>
        <taxon>Papilionoideae</taxon>
        <taxon>50 kb inversion clade</taxon>
        <taxon>NPAAA clade</taxon>
        <taxon>Hologalegina</taxon>
        <taxon>IRL clade</taxon>
        <taxon>Trifolieae</taxon>
        <taxon>Medicago</taxon>
    </lineage>
</organism>
<dbReference type="Proteomes" id="UP000002051">
    <property type="component" value="Unassembled WGS sequence"/>
</dbReference>
<dbReference type="EMBL" id="CM001217">
    <property type="protein sequence ID" value="KEH41610.1"/>
    <property type="molecule type" value="Genomic_DNA"/>
</dbReference>
<reference evidence="3" key="3">
    <citation type="submission" date="2015-04" db="UniProtKB">
        <authorList>
            <consortium name="EnsemblPlants"/>
        </authorList>
    </citation>
    <scope>IDENTIFICATION</scope>
    <source>
        <strain evidence="3">cv. Jemalong A17</strain>
    </source>
</reference>
<protein>
    <submittedName>
        <fullName evidence="2">Transmembrane protein, putative</fullName>
    </submittedName>
</protein>
<accession>A0A072VU11</accession>
<dbReference type="EnsemblPlants" id="KEH41610">
    <property type="protein sequence ID" value="KEH41610"/>
    <property type="gene ID" value="MTR_1g052785"/>
</dbReference>
<evidence type="ECO:0000313" key="2">
    <source>
        <dbReference type="EMBL" id="KEH41610.1"/>
    </source>
</evidence>
<reference evidence="2 4" key="1">
    <citation type="journal article" date="2011" name="Nature">
        <title>The Medicago genome provides insight into the evolution of rhizobial symbioses.</title>
        <authorList>
            <person name="Young N.D."/>
            <person name="Debelle F."/>
            <person name="Oldroyd G.E."/>
            <person name="Geurts R."/>
            <person name="Cannon S.B."/>
            <person name="Udvardi M.K."/>
            <person name="Benedito V.A."/>
            <person name="Mayer K.F."/>
            <person name="Gouzy J."/>
            <person name="Schoof H."/>
            <person name="Van de Peer Y."/>
            <person name="Proost S."/>
            <person name="Cook D.R."/>
            <person name="Meyers B.C."/>
            <person name="Spannagl M."/>
            <person name="Cheung F."/>
            <person name="De Mita S."/>
            <person name="Krishnakumar V."/>
            <person name="Gundlach H."/>
            <person name="Zhou S."/>
            <person name="Mudge J."/>
            <person name="Bharti A.K."/>
            <person name="Murray J.D."/>
            <person name="Naoumkina M.A."/>
            <person name="Rosen B."/>
            <person name="Silverstein K.A."/>
            <person name="Tang H."/>
            <person name="Rombauts S."/>
            <person name="Zhao P.X."/>
            <person name="Zhou P."/>
            <person name="Barbe V."/>
            <person name="Bardou P."/>
            <person name="Bechner M."/>
            <person name="Bellec A."/>
            <person name="Berger A."/>
            <person name="Berges H."/>
            <person name="Bidwell S."/>
            <person name="Bisseling T."/>
            <person name="Choisne N."/>
            <person name="Couloux A."/>
            <person name="Denny R."/>
            <person name="Deshpande S."/>
            <person name="Dai X."/>
            <person name="Doyle J.J."/>
            <person name="Dudez A.M."/>
            <person name="Farmer A.D."/>
            <person name="Fouteau S."/>
            <person name="Franken C."/>
            <person name="Gibelin C."/>
            <person name="Gish J."/>
            <person name="Goldstein S."/>
            <person name="Gonzalez A.J."/>
            <person name="Green P.J."/>
            <person name="Hallab A."/>
            <person name="Hartog M."/>
            <person name="Hua A."/>
            <person name="Humphray S.J."/>
            <person name="Jeong D.H."/>
            <person name="Jing Y."/>
            <person name="Jocker A."/>
            <person name="Kenton S.M."/>
            <person name="Kim D.J."/>
            <person name="Klee K."/>
            <person name="Lai H."/>
            <person name="Lang C."/>
            <person name="Lin S."/>
            <person name="Macmil S.L."/>
            <person name="Magdelenat G."/>
            <person name="Matthews L."/>
            <person name="McCorrison J."/>
            <person name="Monaghan E.L."/>
            <person name="Mun J.H."/>
            <person name="Najar F.Z."/>
            <person name="Nicholson C."/>
            <person name="Noirot C."/>
            <person name="O'Bleness M."/>
            <person name="Paule C.R."/>
            <person name="Poulain J."/>
            <person name="Prion F."/>
            <person name="Qin B."/>
            <person name="Qu C."/>
            <person name="Retzel E.F."/>
            <person name="Riddle C."/>
            <person name="Sallet E."/>
            <person name="Samain S."/>
            <person name="Samson N."/>
            <person name="Sanders I."/>
            <person name="Saurat O."/>
            <person name="Scarpelli C."/>
            <person name="Schiex T."/>
            <person name="Segurens B."/>
            <person name="Severin A.J."/>
            <person name="Sherrier D.J."/>
            <person name="Shi R."/>
            <person name="Sims S."/>
            <person name="Singer S.R."/>
            <person name="Sinharoy S."/>
            <person name="Sterck L."/>
            <person name="Viollet A."/>
            <person name="Wang B.B."/>
            <person name="Wang K."/>
            <person name="Wang M."/>
            <person name="Wang X."/>
            <person name="Warfsmann J."/>
            <person name="Weissenbach J."/>
            <person name="White D.D."/>
            <person name="White J.D."/>
            <person name="Wiley G.B."/>
            <person name="Wincker P."/>
            <person name="Xing Y."/>
            <person name="Yang L."/>
            <person name="Yao Z."/>
            <person name="Ying F."/>
            <person name="Zhai J."/>
            <person name="Zhou L."/>
            <person name="Zuber A."/>
            <person name="Denarie J."/>
            <person name="Dixon R.A."/>
            <person name="May G.D."/>
            <person name="Schwartz D.C."/>
            <person name="Rogers J."/>
            <person name="Quetier F."/>
            <person name="Town C.D."/>
            <person name="Roe B.A."/>
        </authorList>
    </citation>
    <scope>NUCLEOTIDE SEQUENCE [LARGE SCALE GENOMIC DNA]</scope>
    <source>
        <strain evidence="2">A17</strain>
        <strain evidence="3 4">cv. Jemalong A17</strain>
    </source>
</reference>
<evidence type="ECO:0000313" key="3">
    <source>
        <dbReference type="EnsemblPlants" id="KEH41610"/>
    </source>
</evidence>
<feature type="transmembrane region" description="Helical" evidence="1">
    <location>
        <begin position="38"/>
        <end position="59"/>
    </location>
</feature>
<evidence type="ECO:0000256" key="1">
    <source>
        <dbReference type="SAM" id="Phobius"/>
    </source>
</evidence>